<feature type="region of interest" description="Disordered" evidence="1">
    <location>
        <begin position="444"/>
        <end position="493"/>
    </location>
</feature>
<proteinExistence type="predicted"/>
<gene>
    <name evidence="3" type="ORF">H7849_09805</name>
</gene>
<organism evidence="3 4">
    <name type="scientific">Alloacidobacterium dinghuense</name>
    <dbReference type="NCBI Taxonomy" id="2763107"/>
    <lineage>
        <taxon>Bacteria</taxon>
        <taxon>Pseudomonadati</taxon>
        <taxon>Acidobacteriota</taxon>
        <taxon>Terriglobia</taxon>
        <taxon>Terriglobales</taxon>
        <taxon>Acidobacteriaceae</taxon>
        <taxon>Alloacidobacterium</taxon>
    </lineage>
</organism>
<dbReference type="Proteomes" id="UP000515312">
    <property type="component" value="Chromosome"/>
</dbReference>
<feature type="compositionally biased region" description="Polar residues" evidence="1">
    <location>
        <begin position="7"/>
        <end position="20"/>
    </location>
</feature>
<evidence type="ECO:0000313" key="4">
    <source>
        <dbReference type="Proteomes" id="UP000515312"/>
    </source>
</evidence>
<evidence type="ECO:0000256" key="1">
    <source>
        <dbReference type="SAM" id="MobiDB-lite"/>
    </source>
</evidence>
<dbReference type="InterPro" id="IPR021136">
    <property type="entry name" value="Flagellar_hook_control-like_C"/>
</dbReference>
<protein>
    <submittedName>
        <fullName evidence="3">Flagellar hook-length control protein FliK</fullName>
    </submittedName>
</protein>
<feature type="compositionally biased region" description="Basic and acidic residues" evidence="1">
    <location>
        <begin position="107"/>
        <end position="117"/>
    </location>
</feature>
<dbReference type="Gene3D" id="3.30.750.140">
    <property type="match status" value="1"/>
</dbReference>
<feature type="region of interest" description="Disordered" evidence="1">
    <location>
        <begin position="286"/>
        <end position="306"/>
    </location>
</feature>
<name>A0A7G8BNP0_9BACT</name>
<dbReference type="AlphaFoldDB" id="A0A7G8BNP0"/>
<dbReference type="RefSeq" id="WP_186746091.1">
    <property type="nucleotide sequence ID" value="NZ_CP060394.1"/>
</dbReference>
<evidence type="ECO:0000259" key="2">
    <source>
        <dbReference type="Pfam" id="PF02120"/>
    </source>
</evidence>
<feature type="compositionally biased region" description="Polar residues" evidence="1">
    <location>
        <begin position="118"/>
        <end position="128"/>
    </location>
</feature>
<feature type="region of interest" description="Disordered" evidence="1">
    <location>
        <begin position="52"/>
        <end position="128"/>
    </location>
</feature>
<keyword evidence="4" id="KW-1185">Reference proteome</keyword>
<feature type="region of interest" description="Disordered" evidence="1">
    <location>
        <begin position="1"/>
        <end position="35"/>
    </location>
</feature>
<feature type="domain" description="Flagellar hook-length control protein-like C-terminal" evidence="2">
    <location>
        <begin position="376"/>
        <end position="450"/>
    </location>
</feature>
<feature type="compositionally biased region" description="Polar residues" evidence="1">
    <location>
        <begin position="52"/>
        <end position="62"/>
    </location>
</feature>
<accession>A0A7G8BNP0</accession>
<dbReference type="Pfam" id="PF02120">
    <property type="entry name" value="Flg_hook"/>
    <property type="match status" value="1"/>
</dbReference>
<feature type="region of interest" description="Disordered" evidence="1">
    <location>
        <begin position="164"/>
        <end position="201"/>
    </location>
</feature>
<sequence length="506" mass="51270">MQVPASAASTTGVQESSASVSAGPFGSMTGAASPKKGQLPAFAAILAEQSGSTAAEKNTEVLTETADAKQEAAPLGPDLLLRPPFEELRGAGAQEEAQFSNSVPAKNEAKAARHETEPSPSSANSPKKQNAIVADLALASGAIVPVPLPIPQADPIAGPEKWSPALPVRPWTPDSVPLQQHVSSGPGLQKEPREQASVASLDAGRPEGAAALPMVDSAKNDLGALPIASERLQIAPPSVTPEALASTPNNLPHSPLSQTPADIPLMPVISANMPLHTVSGPVVEGAAPQVAGTPSPRQKTAEKPFAAAGHGISASAVTQGSTKESVQTQGDTLPNAMSARTVAAAGPGVRSGTAASEADPFQRLDAVESPATLLHTSSHQIAVGVHDPALGWVEVQTQSSAGHVSATLTADSTEAHASLAAQAPSITQYLADRNVPVHSLNVHTQGDMQSGASGGGQSQSAPGDARRDNAEQGGAGTDKKIQSPLNDMRNENVSRAVSASYISIHA</sequence>
<keyword evidence="3" id="KW-0969">Cilium</keyword>
<keyword evidence="3" id="KW-0282">Flagellum</keyword>
<dbReference type="EMBL" id="CP060394">
    <property type="protein sequence ID" value="QNI34160.1"/>
    <property type="molecule type" value="Genomic_DNA"/>
</dbReference>
<dbReference type="InterPro" id="IPR038610">
    <property type="entry name" value="FliK-like_C_sf"/>
</dbReference>
<reference evidence="3 4" key="1">
    <citation type="submission" date="2020-08" db="EMBL/GenBank/DDBJ databases">
        <title>Edaphobacter telluris sp. nov. and Acidobacterium dinghuensis sp. nov., two acidobacteria isolated from forest soil.</title>
        <authorList>
            <person name="Fu J."/>
            <person name="Qiu L."/>
        </authorList>
    </citation>
    <scope>NUCLEOTIDE SEQUENCE [LARGE SCALE GENOMIC DNA]</scope>
    <source>
        <strain evidence="3">4Y35</strain>
    </source>
</reference>
<dbReference type="KEGG" id="adin:H7849_09805"/>
<evidence type="ECO:0000313" key="3">
    <source>
        <dbReference type="EMBL" id="QNI34160.1"/>
    </source>
</evidence>
<keyword evidence="3" id="KW-0966">Cell projection</keyword>